<evidence type="ECO:0000256" key="1">
    <source>
        <dbReference type="SAM" id="MobiDB-lite"/>
    </source>
</evidence>
<dbReference type="Proteomes" id="UP000465361">
    <property type="component" value="Unassembled WGS sequence"/>
</dbReference>
<feature type="compositionally biased region" description="Polar residues" evidence="1">
    <location>
        <begin position="7"/>
        <end position="20"/>
    </location>
</feature>
<gene>
    <name evidence="2" type="ORF">MBOT_08300</name>
</gene>
<comment type="caution">
    <text evidence="2">The sequence shown here is derived from an EMBL/GenBank/DDBJ whole genome shotgun (WGS) entry which is preliminary data.</text>
</comment>
<dbReference type="AlphaFoldDB" id="A0A7I9XU56"/>
<accession>A0A7I9XU56</accession>
<proteinExistence type="predicted"/>
<feature type="region of interest" description="Disordered" evidence="1">
    <location>
        <begin position="1"/>
        <end position="36"/>
    </location>
</feature>
<organism evidence="2 3">
    <name type="scientific">Mycobacterium botniense</name>
    <dbReference type="NCBI Taxonomy" id="84962"/>
    <lineage>
        <taxon>Bacteria</taxon>
        <taxon>Bacillati</taxon>
        <taxon>Actinomycetota</taxon>
        <taxon>Actinomycetes</taxon>
        <taxon>Mycobacteriales</taxon>
        <taxon>Mycobacteriaceae</taxon>
        <taxon>Mycobacterium</taxon>
    </lineage>
</organism>
<protein>
    <submittedName>
        <fullName evidence="2">Uncharacterized protein</fullName>
    </submittedName>
</protein>
<reference evidence="2 3" key="1">
    <citation type="journal article" date="2019" name="Emerg. Microbes Infect.">
        <title>Comprehensive subspecies identification of 175 nontuberculous mycobacteria species based on 7547 genomic profiles.</title>
        <authorList>
            <person name="Matsumoto Y."/>
            <person name="Kinjo T."/>
            <person name="Motooka D."/>
            <person name="Nabeya D."/>
            <person name="Jung N."/>
            <person name="Uechi K."/>
            <person name="Horii T."/>
            <person name="Iida T."/>
            <person name="Fujita J."/>
            <person name="Nakamura S."/>
        </authorList>
    </citation>
    <scope>NUCLEOTIDE SEQUENCE [LARGE SCALE GENOMIC DNA]</scope>
    <source>
        <strain evidence="2 3">JCM 17322</strain>
    </source>
</reference>
<name>A0A7I9XU56_9MYCO</name>
<dbReference type="EMBL" id="BLKW01000002">
    <property type="protein sequence ID" value="GFG73465.1"/>
    <property type="molecule type" value="Genomic_DNA"/>
</dbReference>
<evidence type="ECO:0000313" key="2">
    <source>
        <dbReference type="EMBL" id="GFG73465.1"/>
    </source>
</evidence>
<keyword evidence="3" id="KW-1185">Reference proteome</keyword>
<evidence type="ECO:0000313" key="3">
    <source>
        <dbReference type="Proteomes" id="UP000465361"/>
    </source>
</evidence>
<sequence>MPDSDRMTQLNGKPSVTERQTMAEKKSPRAASQSEAVKRIREGETFAINLPIIGQIMVPRPEQLAYYGGLAALAAFELIDWPVALVIAAGHILANNHHNQILEELGEAMEDI</sequence>